<comment type="similarity">
    <text evidence="3 9">Belongs to the snRNP core protein family.</text>
</comment>
<feature type="domain" description="Sm" evidence="11">
    <location>
        <begin position="8"/>
        <end position="80"/>
    </location>
</feature>
<dbReference type="GO" id="GO:0000387">
    <property type="term" value="P:spliceosomal snRNP assembly"/>
    <property type="evidence" value="ECO:0007669"/>
    <property type="project" value="UniProtKB-UniRule"/>
</dbReference>
<reference evidence="12" key="1">
    <citation type="submission" date="2021-01" db="EMBL/GenBank/DDBJ databases">
        <authorList>
            <person name="Corre E."/>
            <person name="Pelletier E."/>
            <person name="Niang G."/>
            <person name="Scheremetjew M."/>
            <person name="Finn R."/>
            <person name="Kale V."/>
            <person name="Holt S."/>
            <person name="Cochrane G."/>
            <person name="Meng A."/>
            <person name="Brown T."/>
            <person name="Cohen L."/>
        </authorList>
    </citation>
    <scope>NUCLEOTIDE SEQUENCE</scope>
    <source>
        <strain evidence="12">CCMP3107</strain>
    </source>
</reference>
<dbReference type="SUPFAM" id="SSF50182">
    <property type="entry name" value="Sm-like ribonucleoproteins"/>
    <property type="match status" value="1"/>
</dbReference>
<evidence type="ECO:0000259" key="11">
    <source>
        <dbReference type="PROSITE" id="PS52002"/>
    </source>
</evidence>
<evidence type="ECO:0000256" key="10">
    <source>
        <dbReference type="SAM" id="MobiDB-lite"/>
    </source>
</evidence>
<dbReference type="GO" id="GO:0005829">
    <property type="term" value="C:cytosol"/>
    <property type="evidence" value="ECO:0007669"/>
    <property type="project" value="UniProtKB-SubCell"/>
</dbReference>
<dbReference type="PROSITE" id="PS52002">
    <property type="entry name" value="SM"/>
    <property type="match status" value="1"/>
</dbReference>
<keyword evidence="5 9" id="KW-0507">mRNA processing</keyword>
<dbReference type="InterPro" id="IPR034099">
    <property type="entry name" value="SmD3"/>
</dbReference>
<sequence length="112" mass="12264">MAGKTIGVPVKLLHEAEGHVVTAELKNGEIYRGMLDEAEDTMNCAMSNVTFTARNGKVSKLESVYIRGSHVKLLILPDMLRNAPVFKKVQGLRGKNQTPAAGRGRGSFKRKK</sequence>
<name>A0A6S9H3G1_HETAK</name>
<dbReference type="InterPro" id="IPR047575">
    <property type="entry name" value="Sm"/>
</dbReference>
<accession>A0A6S9H3G1</accession>
<evidence type="ECO:0000256" key="3">
    <source>
        <dbReference type="ARBA" id="ARBA00008146"/>
    </source>
</evidence>
<evidence type="ECO:0000256" key="7">
    <source>
        <dbReference type="ARBA" id="ARBA00023242"/>
    </source>
</evidence>
<evidence type="ECO:0000256" key="5">
    <source>
        <dbReference type="ARBA" id="ARBA00022664"/>
    </source>
</evidence>
<evidence type="ECO:0000313" key="12">
    <source>
        <dbReference type="EMBL" id="CAE0630680.1"/>
    </source>
</evidence>
<dbReference type="EMBL" id="HBIU01020170">
    <property type="protein sequence ID" value="CAE0630680.1"/>
    <property type="molecule type" value="Transcribed_RNA"/>
</dbReference>
<organism evidence="12">
    <name type="scientific">Heterosigma akashiwo</name>
    <name type="common">Chromophytic alga</name>
    <name type="synonym">Heterosigma carterae</name>
    <dbReference type="NCBI Taxonomy" id="2829"/>
    <lineage>
        <taxon>Eukaryota</taxon>
        <taxon>Sar</taxon>
        <taxon>Stramenopiles</taxon>
        <taxon>Ochrophyta</taxon>
        <taxon>Raphidophyceae</taxon>
        <taxon>Chattonellales</taxon>
        <taxon>Chattonellaceae</taxon>
        <taxon>Heterosigma</taxon>
    </lineage>
</organism>
<gene>
    <name evidence="12" type="ORF">HAKA00212_LOCUS9377</name>
</gene>
<protein>
    <recommendedName>
        <fullName evidence="9">Small nuclear ribonucleoprotein Sm D3</fullName>
        <shortName evidence="9">Sm-D3</shortName>
    </recommendedName>
    <alternativeName>
        <fullName evidence="9">snRNP core protein D3</fullName>
    </alternativeName>
</protein>
<dbReference type="AlphaFoldDB" id="A0A6S9H3G1"/>
<dbReference type="CDD" id="cd01721">
    <property type="entry name" value="Sm_D3"/>
    <property type="match status" value="1"/>
</dbReference>
<dbReference type="InterPro" id="IPR027141">
    <property type="entry name" value="LSm4/Sm_D1/D3"/>
</dbReference>
<evidence type="ECO:0000256" key="1">
    <source>
        <dbReference type="ARBA" id="ARBA00004123"/>
    </source>
</evidence>
<evidence type="ECO:0000256" key="8">
    <source>
        <dbReference type="ARBA" id="ARBA00023274"/>
    </source>
</evidence>
<dbReference type="Pfam" id="PF01423">
    <property type="entry name" value="LSM"/>
    <property type="match status" value="1"/>
</dbReference>
<evidence type="ECO:0000256" key="2">
    <source>
        <dbReference type="ARBA" id="ARBA00004514"/>
    </source>
</evidence>
<dbReference type="PANTHER" id="PTHR23338">
    <property type="entry name" value="SMALL NUCLEAR RIBONUCLEOPROTEIN SM"/>
    <property type="match status" value="1"/>
</dbReference>
<dbReference type="GO" id="GO:0005681">
    <property type="term" value="C:spliceosomal complex"/>
    <property type="evidence" value="ECO:0007669"/>
    <property type="project" value="InterPro"/>
</dbReference>
<comment type="subcellular location">
    <subcellularLocation>
        <location evidence="2">Cytoplasm</location>
        <location evidence="2">Cytosol</location>
    </subcellularLocation>
    <subcellularLocation>
        <location evidence="1 9">Nucleus</location>
    </subcellularLocation>
</comment>
<evidence type="ECO:0000256" key="4">
    <source>
        <dbReference type="ARBA" id="ARBA00022490"/>
    </source>
</evidence>
<dbReference type="SMART" id="SM00651">
    <property type="entry name" value="Sm"/>
    <property type="match status" value="1"/>
</dbReference>
<dbReference type="GO" id="GO:0003723">
    <property type="term" value="F:RNA binding"/>
    <property type="evidence" value="ECO:0007669"/>
    <property type="project" value="InterPro"/>
</dbReference>
<keyword evidence="4" id="KW-0963">Cytoplasm</keyword>
<evidence type="ECO:0000256" key="6">
    <source>
        <dbReference type="ARBA" id="ARBA00023187"/>
    </source>
</evidence>
<evidence type="ECO:0000256" key="9">
    <source>
        <dbReference type="RuleBase" id="RU365050"/>
    </source>
</evidence>
<dbReference type="FunFam" id="2.30.30.100:FF:000002">
    <property type="entry name" value="Small nuclear ribonucleoprotein Sm D3"/>
    <property type="match status" value="1"/>
</dbReference>
<keyword evidence="7 9" id="KW-0539">Nucleus</keyword>
<feature type="region of interest" description="Disordered" evidence="10">
    <location>
        <begin position="91"/>
        <end position="112"/>
    </location>
</feature>
<dbReference type="InterPro" id="IPR001163">
    <property type="entry name" value="Sm_dom_euk/arc"/>
</dbReference>
<keyword evidence="6 9" id="KW-0508">mRNA splicing</keyword>
<dbReference type="Gene3D" id="2.30.30.100">
    <property type="match status" value="1"/>
</dbReference>
<proteinExistence type="inferred from homology"/>
<dbReference type="InterPro" id="IPR010920">
    <property type="entry name" value="LSM_dom_sf"/>
</dbReference>
<keyword evidence="8 9" id="KW-0687">Ribonucleoprotein</keyword>